<evidence type="ECO:0000259" key="1">
    <source>
        <dbReference type="PROSITE" id="PS51819"/>
    </source>
</evidence>
<dbReference type="InterPro" id="IPR052164">
    <property type="entry name" value="Anthracycline_SecMetBiosynth"/>
</dbReference>
<keyword evidence="3" id="KW-1185">Reference proteome</keyword>
<dbReference type="CDD" id="cd07247">
    <property type="entry name" value="SgaA_N_like"/>
    <property type="match status" value="1"/>
</dbReference>
<organism evidence="2 3">
    <name type="scientific">Terrimicrobium sacchariphilum</name>
    <dbReference type="NCBI Taxonomy" id="690879"/>
    <lineage>
        <taxon>Bacteria</taxon>
        <taxon>Pseudomonadati</taxon>
        <taxon>Verrucomicrobiota</taxon>
        <taxon>Terrimicrobiia</taxon>
        <taxon>Terrimicrobiales</taxon>
        <taxon>Terrimicrobiaceae</taxon>
        <taxon>Terrimicrobium</taxon>
    </lineage>
</organism>
<dbReference type="InParanoid" id="A0A146G694"/>
<dbReference type="PANTHER" id="PTHR33993:SF2">
    <property type="entry name" value="VOC DOMAIN-CONTAINING PROTEIN"/>
    <property type="match status" value="1"/>
</dbReference>
<feature type="domain" description="VOC" evidence="1">
    <location>
        <begin position="6"/>
        <end position="125"/>
    </location>
</feature>
<evidence type="ECO:0000313" key="2">
    <source>
        <dbReference type="EMBL" id="GAT32467.1"/>
    </source>
</evidence>
<protein>
    <recommendedName>
        <fullName evidence="1">VOC domain-containing protein</fullName>
    </recommendedName>
</protein>
<dbReference type="AlphaFoldDB" id="A0A146G694"/>
<dbReference type="Proteomes" id="UP000076023">
    <property type="component" value="Unassembled WGS sequence"/>
</dbReference>
<comment type="caution">
    <text evidence="2">The sequence shown here is derived from an EMBL/GenBank/DDBJ whole genome shotgun (WGS) entry which is preliminary data.</text>
</comment>
<dbReference type="PANTHER" id="PTHR33993">
    <property type="entry name" value="GLYOXALASE-RELATED"/>
    <property type="match status" value="1"/>
</dbReference>
<dbReference type="SUPFAM" id="SSF54593">
    <property type="entry name" value="Glyoxalase/Bleomycin resistance protein/Dihydroxybiphenyl dioxygenase"/>
    <property type="match status" value="1"/>
</dbReference>
<dbReference type="InterPro" id="IPR029068">
    <property type="entry name" value="Glyas_Bleomycin-R_OHBP_Dase"/>
</dbReference>
<sequence length="126" mass="13453">MSKKNALSWFDIYVADLIRARAFYASILETELDTPENPESGMEMAIFPFDYENGIGGALVKKEGHGPGAGGTLIYLNVEGDLDGVLSRIPAAGGTVLQPRLGIGEHGFIAIFRDTEGNTIGLHSLS</sequence>
<dbReference type="Pfam" id="PF00903">
    <property type="entry name" value="Glyoxalase"/>
    <property type="match status" value="1"/>
</dbReference>
<dbReference type="PROSITE" id="PS51819">
    <property type="entry name" value="VOC"/>
    <property type="match status" value="1"/>
</dbReference>
<dbReference type="Gene3D" id="3.10.180.10">
    <property type="entry name" value="2,3-Dihydroxybiphenyl 1,2-Dioxygenase, domain 1"/>
    <property type="match status" value="1"/>
</dbReference>
<accession>A0A146G694</accession>
<evidence type="ECO:0000313" key="3">
    <source>
        <dbReference type="Proteomes" id="UP000076023"/>
    </source>
</evidence>
<dbReference type="RefSeq" id="WP_075078299.1">
    <property type="nucleotide sequence ID" value="NZ_BDCO01000002.1"/>
</dbReference>
<dbReference type="InterPro" id="IPR037523">
    <property type="entry name" value="VOC_core"/>
</dbReference>
<dbReference type="STRING" id="690879.TSACC_2866"/>
<proteinExistence type="predicted"/>
<dbReference type="InterPro" id="IPR004360">
    <property type="entry name" value="Glyas_Fos-R_dOase_dom"/>
</dbReference>
<gene>
    <name evidence="2" type="ORF">TSACC_2866</name>
</gene>
<dbReference type="OrthoDB" id="9804235at2"/>
<dbReference type="EMBL" id="BDCO01000002">
    <property type="protein sequence ID" value="GAT32467.1"/>
    <property type="molecule type" value="Genomic_DNA"/>
</dbReference>
<reference evidence="3" key="1">
    <citation type="journal article" date="2017" name="Genome Announc.">
        <title>Draft Genome Sequence of Terrimicrobium sacchariphilum NM-5T, a Facultative Anaerobic Soil Bacterium of the Class Spartobacteria.</title>
        <authorList>
            <person name="Qiu Y.L."/>
            <person name="Tourlousse D.M."/>
            <person name="Matsuura N."/>
            <person name="Ohashi A."/>
            <person name="Sekiguchi Y."/>
        </authorList>
    </citation>
    <scope>NUCLEOTIDE SEQUENCE [LARGE SCALE GENOMIC DNA]</scope>
    <source>
        <strain evidence="3">NM-5</strain>
    </source>
</reference>
<name>A0A146G694_TERSA</name>